<dbReference type="Gene3D" id="1.10.420.10">
    <property type="entry name" value="Peroxidase, domain 2"/>
    <property type="match status" value="1"/>
</dbReference>
<keyword evidence="11 17" id="KW-1015">Disulfide bond</keyword>
<dbReference type="FunFam" id="1.10.420.10:FF:000006">
    <property type="entry name" value="Peroxidase"/>
    <property type="match status" value="1"/>
</dbReference>
<feature type="binding site" evidence="15">
    <location>
        <position position="239"/>
    </location>
    <ligand>
        <name>Ca(2+)</name>
        <dbReference type="ChEBI" id="CHEBI:29108"/>
        <label>2</label>
    </ligand>
</feature>
<evidence type="ECO:0000256" key="12">
    <source>
        <dbReference type="ARBA" id="ARBA00023180"/>
    </source>
</evidence>
<evidence type="ECO:0000256" key="16">
    <source>
        <dbReference type="PIRSR" id="PIRSR600823-4"/>
    </source>
</evidence>
<reference evidence="20" key="1">
    <citation type="journal article" date="2019" name="Environ. Sci. Technol.">
        <title>cDNA Library for Mining Functional Genes in Sedum alfredii Hance Related to Cadmium Tolerance and Characterization of the Roles of a Novel SaCTP2 Gene in Enhancing Cadmium Hyperaccumulation.</title>
        <authorList>
            <person name="Liu M."/>
            <person name="He X."/>
            <person name="Feng T."/>
            <person name="Zhuo R."/>
            <person name="Qiu W."/>
            <person name="Han X."/>
            <person name="Qiao G."/>
            <person name="Zhang D."/>
        </authorList>
    </citation>
    <scope>NUCLEOTIDE SEQUENCE</scope>
</reference>
<proteinExistence type="evidence at transcript level"/>
<feature type="binding site" evidence="14">
    <location>
        <position position="164"/>
    </location>
    <ligand>
        <name>substrate</name>
    </ligand>
</feature>
<dbReference type="PRINTS" id="PR00458">
    <property type="entry name" value="PEROXIDASE"/>
</dbReference>
<comment type="catalytic activity">
    <reaction evidence="1 18">
        <text>2 a phenolic donor + H2O2 = 2 a phenolic radical donor + 2 H2O</text>
        <dbReference type="Rhea" id="RHEA:56136"/>
        <dbReference type="ChEBI" id="CHEBI:15377"/>
        <dbReference type="ChEBI" id="CHEBI:16240"/>
        <dbReference type="ChEBI" id="CHEBI:139520"/>
        <dbReference type="ChEBI" id="CHEBI:139521"/>
        <dbReference type="EC" id="1.11.1.7"/>
    </reaction>
</comment>
<dbReference type="InterPro" id="IPR002016">
    <property type="entry name" value="Haem_peroxidase"/>
</dbReference>
<evidence type="ECO:0000256" key="5">
    <source>
        <dbReference type="ARBA" id="ARBA00022559"/>
    </source>
</evidence>
<evidence type="ECO:0000256" key="15">
    <source>
        <dbReference type="PIRSR" id="PIRSR600823-3"/>
    </source>
</evidence>
<dbReference type="GO" id="GO:0020037">
    <property type="term" value="F:heme binding"/>
    <property type="evidence" value="ECO:0007669"/>
    <property type="project" value="UniProtKB-UniRule"/>
</dbReference>
<feature type="disulfide bond" evidence="17">
    <location>
        <begin position="201"/>
        <end position="226"/>
    </location>
</feature>
<dbReference type="PANTHER" id="PTHR31388:SF126">
    <property type="entry name" value="PEROXIDASE"/>
    <property type="match status" value="1"/>
</dbReference>
<feature type="binding site" evidence="15">
    <location>
        <position position="72"/>
    </location>
    <ligand>
        <name>Ca(2+)</name>
        <dbReference type="ChEBI" id="CHEBI:29108"/>
        <label>1</label>
    </ligand>
</feature>
<feature type="chain" id="PRO_5025091219" description="Peroxidase" evidence="18">
    <location>
        <begin position="25"/>
        <end position="321"/>
    </location>
</feature>
<evidence type="ECO:0000256" key="1">
    <source>
        <dbReference type="ARBA" id="ARBA00000189"/>
    </source>
</evidence>
<dbReference type="PROSITE" id="PS00435">
    <property type="entry name" value="PEROXIDASE_1"/>
    <property type="match status" value="1"/>
</dbReference>
<feature type="disulfide bond" evidence="17">
    <location>
        <begin position="35"/>
        <end position="115"/>
    </location>
</feature>
<comment type="similarity">
    <text evidence="3">Belongs to the peroxidase family. Ascorbate peroxidase subfamily.</text>
</comment>
<dbReference type="GO" id="GO:0006979">
    <property type="term" value="P:response to oxidative stress"/>
    <property type="evidence" value="ECO:0007669"/>
    <property type="project" value="UniProtKB-UniRule"/>
</dbReference>
<dbReference type="EC" id="1.11.1.7" evidence="4 18"/>
<dbReference type="Gene3D" id="1.10.520.10">
    <property type="match status" value="1"/>
</dbReference>
<evidence type="ECO:0000256" key="10">
    <source>
        <dbReference type="ARBA" id="ARBA00023004"/>
    </source>
</evidence>
<dbReference type="AlphaFoldDB" id="A0A650AVG5"/>
<evidence type="ECO:0000256" key="17">
    <source>
        <dbReference type="PIRSR" id="PIRSR600823-5"/>
    </source>
</evidence>
<gene>
    <name evidence="20" type="primary">POD</name>
</gene>
<protein>
    <recommendedName>
        <fullName evidence="4 18">Peroxidase</fullName>
        <ecNumber evidence="4 18">1.11.1.7</ecNumber>
    </recommendedName>
</protein>
<keyword evidence="9 18" id="KW-0560">Oxidoreductase</keyword>
<dbReference type="GO" id="GO:0042744">
    <property type="term" value="P:hydrogen peroxide catabolic process"/>
    <property type="evidence" value="ECO:0007669"/>
    <property type="project" value="UniProtKB-KW"/>
</dbReference>
<dbReference type="PRINTS" id="PR00461">
    <property type="entry name" value="PLPEROXIDASE"/>
</dbReference>
<evidence type="ECO:0000256" key="13">
    <source>
        <dbReference type="PIRSR" id="PIRSR600823-1"/>
    </source>
</evidence>
<evidence type="ECO:0000256" key="7">
    <source>
        <dbReference type="ARBA" id="ARBA00022723"/>
    </source>
</evidence>
<feature type="binding site" evidence="15">
    <location>
        <position position="76"/>
    </location>
    <ligand>
        <name>Ca(2+)</name>
        <dbReference type="ChEBI" id="CHEBI:29108"/>
        <label>1</label>
    </ligand>
</feature>
<evidence type="ECO:0000256" key="4">
    <source>
        <dbReference type="ARBA" id="ARBA00012313"/>
    </source>
</evidence>
<dbReference type="InterPro" id="IPR019794">
    <property type="entry name" value="Peroxidases_AS"/>
</dbReference>
<feature type="binding site" evidence="15">
    <location>
        <position position="70"/>
    </location>
    <ligand>
        <name>Ca(2+)</name>
        <dbReference type="ChEBI" id="CHEBI:29108"/>
        <label>1</label>
    </ligand>
</feature>
<evidence type="ECO:0000256" key="9">
    <source>
        <dbReference type="ARBA" id="ARBA00023002"/>
    </source>
</evidence>
<comment type="function">
    <text evidence="2">Removal of H(2)O(2), oxidation of toxic reductants, biosynthesis and degradation of lignin, suberization, auxin catabolism, response to environmental stresses such as wounding, pathogen attack and oxidative stress. These functions might be dependent on each isozyme/isoform in each plant tissue.</text>
</comment>
<feature type="domain" description="Plant heme peroxidase family profile" evidence="19">
    <location>
        <begin position="25"/>
        <end position="319"/>
    </location>
</feature>
<dbReference type="InterPro" id="IPR019793">
    <property type="entry name" value="Peroxidases_heam-ligand_BS"/>
</dbReference>
<feature type="disulfide bond" evidence="17">
    <location>
        <begin position="68"/>
        <end position="73"/>
    </location>
</feature>
<organism evidence="20">
    <name type="scientific">Sedum alfredii</name>
    <dbReference type="NCBI Taxonomy" id="439688"/>
    <lineage>
        <taxon>Eukaryota</taxon>
        <taxon>Viridiplantae</taxon>
        <taxon>Streptophyta</taxon>
        <taxon>Embryophyta</taxon>
        <taxon>Tracheophyta</taxon>
        <taxon>Spermatophyta</taxon>
        <taxon>Magnoliopsida</taxon>
        <taxon>eudicotyledons</taxon>
        <taxon>Gunneridae</taxon>
        <taxon>Pentapetalae</taxon>
        <taxon>Saxifragales</taxon>
        <taxon>Crassulaceae</taxon>
        <taxon>Sedum</taxon>
    </lineage>
</organism>
<dbReference type="EMBL" id="MK044861">
    <property type="protein sequence ID" value="QGP73760.1"/>
    <property type="molecule type" value="mRNA"/>
</dbReference>
<keyword evidence="6 18" id="KW-0349">Heme</keyword>
<dbReference type="PROSITE" id="PS00436">
    <property type="entry name" value="PEROXIDASE_2"/>
    <property type="match status" value="1"/>
</dbReference>
<dbReference type="PANTHER" id="PTHR31388">
    <property type="entry name" value="PEROXIDASE 72-RELATED"/>
    <property type="match status" value="1"/>
</dbReference>
<evidence type="ECO:0000313" key="20">
    <source>
        <dbReference type="EMBL" id="QGP73760.1"/>
    </source>
</evidence>
<feature type="binding site" evidence="15">
    <location>
        <position position="195"/>
    </location>
    <ligand>
        <name>Ca(2+)</name>
        <dbReference type="ChEBI" id="CHEBI:29108"/>
        <label>2</label>
    </ligand>
</feature>
<evidence type="ECO:0000256" key="6">
    <source>
        <dbReference type="ARBA" id="ARBA00022617"/>
    </source>
</evidence>
<dbReference type="Pfam" id="PF00141">
    <property type="entry name" value="peroxidase"/>
    <property type="match status" value="1"/>
</dbReference>
<dbReference type="InterPro" id="IPR033905">
    <property type="entry name" value="Secretory_peroxidase"/>
</dbReference>
<comment type="subcellular location">
    <subcellularLocation>
        <location evidence="18">Secreted</location>
    </subcellularLocation>
</comment>
<feature type="binding site" evidence="15">
    <location>
        <position position="246"/>
    </location>
    <ligand>
        <name>Ca(2+)</name>
        <dbReference type="ChEBI" id="CHEBI:29108"/>
        <label>2</label>
    </ligand>
</feature>
<evidence type="ECO:0000256" key="2">
    <source>
        <dbReference type="ARBA" id="ARBA00002322"/>
    </source>
</evidence>
<evidence type="ECO:0000259" key="19">
    <source>
        <dbReference type="PROSITE" id="PS50873"/>
    </source>
</evidence>
<feature type="signal peptide" evidence="18">
    <location>
        <begin position="1"/>
        <end position="24"/>
    </location>
</feature>
<name>A0A650AVG5_9MAGN</name>
<dbReference type="CDD" id="cd00693">
    <property type="entry name" value="secretory_peroxidase"/>
    <property type="match status" value="1"/>
</dbReference>
<dbReference type="PROSITE" id="PS50873">
    <property type="entry name" value="PEROXIDASE_4"/>
    <property type="match status" value="1"/>
</dbReference>
<dbReference type="InterPro" id="IPR000823">
    <property type="entry name" value="Peroxidase_pln"/>
</dbReference>
<comment type="cofactor">
    <cofactor evidence="15 18">
        <name>heme b</name>
        <dbReference type="ChEBI" id="CHEBI:60344"/>
    </cofactor>
    <text evidence="15 18">Binds 1 heme b (iron(II)-protoporphyrin IX) group per subunit.</text>
</comment>
<evidence type="ECO:0000256" key="11">
    <source>
        <dbReference type="ARBA" id="ARBA00023157"/>
    </source>
</evidence>
<evidence type="ECO:0000256" key="18">
    <source>
        <dbReference type="RuleBase" id="RU362060"/>
    </source>
</evidence>
<dbReference type="InterPro" id="IPR010255">
    <property type="entry name" value="Haem_peroxidase_sf"/>
</dbReference>
<keyword evidence="8 15" id="KW-0106">Calcium</keyword>
<feature type="binding site" evidence="15">
    <location>
        <position position="74"/>
    </location>
    <ligand>
        <name>Ca(2+)</name>
        <dbReference type="ChEBI" id="CHEBI:29108"/>
        <label>1</label>
    </ligand>
</feature>
<sequence>MAAFLRLCALVILVFSLVATSISADLNANYYKKTCPKALSTIKTVVEKAVAKEKRMGASLLRLHFHDCFVNGCDASVLLDDSSSIDSEKNAFPNINSARGFNVVDEIKSAVDKACGRPVVSCADILAVAARDSVVALGGKSWNVRLGRRDSRTANRTRANTNLPSPFLDLPGLLTSFKNHGLNEKDLVALSGGHTIGFSQCGNFKNRIYNESTIDPNFARTRQATCPRTGGDTRLAPFDATGNKFDTDYFKELVKRRGLLHSDQALFVNGASTKDLVKKYSGDRALFFADFGKSMIKMGNITPLTGKNGEIRKNCRKVNSG</sequence>
<feature type="binding site" evidence="15">
    <location>
        <position position="88"/>
    </location>
    <ligand>
        <name>Ca(2+)</name>
        <dbReference type="ChEBI" id="CHEBI:29108"/>
        <label>1</label>
    </ligand>
</feature>
<evidence type="ECO:0000256" key="3">
    <source>
        <dbReference type="ARBA" id="ARBA00006873"/>
    </source>
</evidence>
<keyword evidence="12" id="KW-0325">Glycoprotein</keyword>
<dbReference type="SUPFAM" id="SSF48113">
    <property type="entry name" value="Heme-dependent peroxidases"/>
    <property type="match status" value="1"/>
</dbReference>
<keyword evidence="10 15" id="KW-0408">Iron</keyword>
<comment type="cofactor">
    <cofactor evidence="15 18">
        <name>Ca(2+)</name>
        <dbReference type="ChEBI" id="CHEBI:29108"/>
    </cofactor>
    <text evidence="15 18">Binds 2 calcium ions per subunit.</text>
</comment>
<dbReference type="GO" id="GO:0140825">
    <property type="term" value="F:lactoperoxidase activity"/>
    <property type="evidence" value="ECO:0007669"/>
    <property type="project" value="UniProtKB-EC"/>
</dbReference>
<feature type="binding site" evidence="15">
    <location>
        <position position="67"/>
    </location>
    <ligand>
        <name>Ca(2+)</name>
        <dbReference type="ChEBI" id="CHEBI:29108"/>
        <label>1</label>
    </ligand>
</feature>
<keyword evidence="18" id="KW-0376">Hydrogen peroxide</keyword>
<feature type="binding site" description="axial binding residue" evidence="15">
    <location>
        <position position="194"/>
    </location>
    <ligand>
        <name>heme b</name>
        <dbReference type="ChEBI" id="CHEBI:60344"/>
    </ligand>
    <ligandPart>
        <name>Fe</name>
        <dbReference type="ChEBI" id="CHEBI:18248"/>
    </ligandPart>
</feature>
<dbReference type="GO" id="GO:0005576">
    <property type="term" value="C:extracellular region"/>
    <property type="evidence" value="ECO:0007669"/>
    <property type="project" value="UniProtKB-SubCell"/>
</dbReference>
<feature type="site" description="Transition state stabilizer" evidence="16">
    <location>
        <position position="62"/>
    </location>
</feature>
<dbReference type="GO" id="GO:0046872">
    <property type="term" value="F:metal ion binding"/>
    <property type="evidence" value="ECO:0007669"/>
    <property type="project" value="UniProtKB-UniRule"/>
</dbReference>
<dbReference type="FunFam" id="1.10.520.10:FF:000001">
    <property type="entry name" value="Peroxidase"/>
    <property type="match status" value="1"/>
</dbReference>
<keyword evidence="18" id="KW-0964">Secreted</keyword>
<keyword evidence="7 15" id="KW-0479">Metal-binding</keyword>
<evidence type="ECO:0000256" key="8">
    <source>
        <dbReference type="ARBA" id="ARBA00022837"/>
    </source>
</evidence>
<feature type="active site" description="Proton acceptor" evidence="13">
    <location>
        <position position="66"/>
    </location>
</feature>
<keyword evidence="18" id="KW-0732">Signal</keyword>
<keyword evidence="5 18" id="KW-0575">Peroxidase</keyword>
<accession>A0A650AVG5</accession>
<comment type="similarity">
    <text evidence="18">Belongs to the peroxidase family. Classical plant (class III) peroxidase subfamily.</text>
</comment>
<evidence type="ECO:0000256" key="14">
    <source>
        <dbReference type="PIRSR" id="PIRSR600823-2"/>
    </source>
</evidence>
<feature type="disulfide bond" evidence="17">
    <location>
        <begin position="122"/>
        <end position="315"/>
    </location>
</feature>